<name>A0A1B6NRD9_9ZZZZ</name>
<accession>A0A1B6NRD9</accession>
<evidence type="ECO:0000313" key="1">
    <source>
        <dbReference type="EMBL" id="KTF06030.1"/>
    </source>
</evidence>
<dbReference type="AlphaFoldDB" id="A0A1B6NRD9"/>
<comment type="caution">
    <text evidence="1">The sequence shown here is derived from an EMBL/GenBank/DDBJ whole genome shotgun (WGS) entry which is preliminary data.</text>
</comment>
<protein>
    <submittedName>
        <fullName evidence="1">Uncharacterized protein</fullName>
    </submittedName>
</protein>
<reference evidence="1" key="1">
    <citation type="submission" date="2013-11" db="EMBL/GenBank/DDBJ databases">
        <title>Microbial diversity, functional groups and degradation webs in Northern and Southern Mediterranean and Red Sea marine crude oil polluted sites.</title>
        <authorList>
            <person name="Daffonchio D."/>
            <person name="Mapelli F."/>
            <person name="Ferrer M."/>
            <person name="Richter M."/>
            <person name="Cherif A."/>
            <person name="Malkawi H.I."/>
            <person name="Yakimov M.M."/>
            <person name="Abdel-Fattah Y.R."/>
            <person name="Blaghen M."/>
            <person name="Golyshin P.N."/>
            <person name="Kalogerakis N."/>
            <person name="Boon N."/>
            <person name="Magagnini M."/>
            <person name="Fava F."/>
        </authorList>
    </citation>
    <scope>NUCLEOTIDE SEQUENCE</scope>
</reference>
<organism evidence="1">
    <name type="scientific">marine sediment metagenome</name>
    <dbReference type="NCBI Taxonomy" id="412755"/>
    <lineage>
        <taxon>unclassified sequences</taxon>
        <taxon>metagenomes</taxon>
        <taxon>ecological metagenomes</taxon>
    </lineage>
</organism>
<dbReference type="EMBL" id="AYSL01001414">
    <property type="protein sequence ID" value="KTF06030.1"/>
    <property type="molecule type" value="Genomic_DNA"/>
</dbReference>
<gene>
    <name evidence="1" type="ORF">MGSAQ_002474</name>
</gene>
<sequence length="50" mass="5256">MRRACSSRKTGSTKGTLLLQDKRTLSMVSSAWNIASISLLISLSTSGSGP</sequence>
<proteinExistence type="predicted"/>